<dbReference type="Proteomes" id="UP000664628">
    <property type="component" value="Unassembled WGS sequence"/>
</dbReference>
<evidence type="ECO:0008006" key="3">
    <source>
        <dbReference type="Google" id="ProtNLM"/>
    </source>
</evidence>
<sequence>MAKAVLDIAGTKYDVLSYSIGYSRGVDSKGRPGGNVQGGELNMTIDAPFTTDLAVQMVNKGHIPIPTGTITISKSEEDGGKLKDIMFTDGFLTGYSESFSAFGGDNITLGITIHAQKIKNGEAEQVNDWPVDTYK</sequence>
<gene>
    <name evidence="1" type="ORF">J2I46_00975</name>
</gene>
<dbReference type="InterPro" id="IPR041408">
    <property type="entry name" value="Hcp_Tssd"/>
</dbReference>
<dbReference type="RefSeq" id="WP_207327056.1">
    <property type="nucleotide sequence ID" value="NZ_JAFMYW010000001.1"/>
</dbReference>
<organism evidence="1 2">
    <name type="scientific">Fibrella forsythiae</name>
    <dbReference type="NCBI Taxonomy" id="2817061"/>
    <lineage>
        <taxon>Bacteria</taxon>
        <taxon>Pseudomonadati</taxon>
        <taxon>Bacteroidota</taxon>
        <taxon>Cytophagia</taxon>
        <taxon>Cytophagales</taxon>
        <taxon>Spirosomataceae</taxon>
        <taxon>Fibrella</taxon>
    </lineage>
</organism>
<accession>A0ABS3JAX3</accession>
<evidence type="ECO:0000313" key="1">
    <source>
        <dbReference type="EMBL" id="MBO0947136.1"/>
    </source>
</evidence>
<dbReference type="EMBL" id="JAFMYW010000001">
    <property type="protein sequence ID" value="MBO0947136.1"/>
    <property type="molecule type" value="Genomic_DNA"/>
</dbReference>
<evidence type="ECO:0000313" key="2">
    <source>
        <dbReference type="Proteomes" id="UP000664628"/>
    </source>
</evidence>
<keyword evidence="2" id="KW-1185">Reference proteome</keyword>
<reference evidence="1 2" key="1">
    <citation type="submission" date="2021-03" db="EMBL/GenBank/DDBJ databases">
        <title>Fibrella sp. HMF5405 genome sequencing and assembly.</title>
        <authorList>
            <person name="Kang H."/>
            <person name="Kim H."/>
            <person name="Bae S."/>
            <person name="Joh K."/>
        </authorList>
    </citation>
    <scope>NUCLEOTIDE SEQUENCE [LARGE SCALE GENOMIC DNA]</scope>
    <source>
        <strain evidence="1 2">HMF5405</strain>
    </source>
</reference>
<name>A0ABS3JAX3_9BACT</name>
<comment type="caution">
    <text evidence="1">The sequence shown here is derived from an EMBL/GenBank/DDBJ whole genome shotgun (WGS) entry which is preliminary data.</text>
</comment>
<dbReference type="Pfam" id="PF17642">
    <property type="entry name" value="TssD"/>
    <property type="match status" value="1"/>
</dbReference>
<proteinExistence type="predicted"/>
<protein>
    <recommendedName>
        <fullName evidence="3">Type VI secretion system needle protein Hcp</fullName>
    </recommendedName>
</protein>